<comment type="caution">
    <text evidence="2">The sequence shown here is derived from an EMBL/GenBank/DDBJ whole genome shotgun (WGS) entry which is preliminary data.</text>
</comment>
<dbReference type="AlphaFoldDB" id="A0A8H6ZNF5"/>
<dbReference type="RefSeq" id="XP_036626720.1">
    <property type="nucleotide sequence ID" value="XM_036780865.1"/>
</dbReference>
<dbReference type="VEuPathDB" id="FungiDB:PC9H_011380"/>
<dbReference type="OrthoDB" id="10402679at2759"/>
<feature type="compositionally biased region" description="Polar residues" evidence="1">
    <location>
        <begin position="60"/>
        <end position="70"/>
    </location>
</feature>
<name>A0A8H6ZNF5_PLEOS</name>
<dbReference type="GeneID" id="59381198"/>
<feature type="region of interest" description="Disordered" evidence="1">
    <location>
        <begin position="60"/>
        <end position="79"/>
    </location>
</feature>
<sequence>MVISTFPHREDRGCSSNAALCDVAEYLGLLHYECISDTERSLEKLERAVRATKVRYHWVDNTTPPNNTRTEAADTKKPAVLISSDEDYLDNRSARIPIGEDEDNEGVFGPSPARPRAFRRLLKQRPGCSRSGEINDAAASAMKPEQDISLETRSSLPPSPEAAP</sequence>
<protein>
    <submittedName>
        <fullName evidence="2">Uncharacterized protein</fullName>
    </submittedName>
</protein>
<keyword evidence="3" id="KW-1185">Reference proteome</keyword>
<reference evidence="2" key="1">
    <citation type="submission" date="2019-07" db="EMBL/GenBank/DDBJ databases">
        <authorList>
            <person name="Palmer J.M."/>
        </authorList>
    </citation>
    <scope>NUCLEOTIDE SEQUENCE</scope>
    <source>
        <strain evidence="2">PC9</strain>
    </source>
</reference>
<proteinExistence type="predicted"/>
<evidence type="ECO:0000313" key="2">
    <source>
        <dbReference type="EMBL" id="KAF7420862.1"/>
    </source>
</evidence>
<evidence type="ECO:0000256" key="1">
    <source>
        <dbReference type="SAM" id="MobiDB-lite"/>
    </source>
</evidence>
<organism evidence="2 3">
    <name type="scientific">Pleurotus ostreatus</name>
    <name type="common">Oyster mushroom</name>
    <name type="synonym">White-rot fungus</name>
    <dbReference type="NCBI Taxonomy" id="5322"/>
    <lineage>
        <taxon>Eukaryota</taxon>
        <taxon>Fungi</taxon>
        <taxon>Dikarya</taxon>
        <taxon>Basidiomycota</taxon>
        <taxon>Agaricomycotina</taxon>
        <taxon>Agaricomycetes</taxon>
        <taxon>Agaricomycetidae</taxon>
        <taxon>Agaricales</taxon>
        <taxon>Pleurotineae</taxon>
        <taxon>Pleurotaceae</taxon>
        <taxon>Pleurotus</taxon>
    </lineage>
</organism>
<evidence type="ECO:0000313" key="3">
    <source>
        <dbReference type="Proteomes" id="UP000623687"/>
    </source>
</evidence>
<dbReference type="Proteomes" id="UP000623687">
    <property type="component" value="Unassembled WGS sequence"/>
</dbReference>
<accession>A0A8H6ZNF5</accession>
<feature type="region of interest" description="Disordered" evidence="1">
    <location>
        <begin position="95"/>
        <end position="164"/>
    </location>
</feature>
<dbReference type="EMBL" id="JACETU010000009">
    <property type="protein sequence ID" value="KAF7420862.1"/>
    <property type="molecule type" value="Genomic_DNA"/>
</dbReference>
<gene>
    <name evidence="2" type="ORF">PC9H_011380</name>
</gene>